<evidence type="ECO:0000313" key="3">
    <source>
        <dbReference type="Proteomes" id="UP001218188"/>
    </source>
</evidence>
<dbReference type="AlphaFoldDB" id="A0AAD6WTL3"/>
<organism evidence="2 3">
    <name type="scientific">Mycena alexandri</name>
    <dbReference type="NCBI Taxonomy" id="1745969"/>
    <lineage>
        <taxon>Eukaryota</taxon>
        <taxon>Fungi</taxon>
        <taxon>Dikarya</taxon>
        <taxon>Basidiomycota</taxon>
        <taxon>Agaricomycotina</taxon>
        <taxon>Agaricomycetes</taxon>
        <taxon>Agaricomycetidae</taxon>
        <taxon>Agaricales</taxon>
        <taxon>Marasmiineae</taxon>
        <taxon>Mycenaceae</taxon>
        <taxon>Mycena</taxon>
    </lineage>
</organism>
<comment type="caution">
    <text evidence="2">The sequence shown here is derived from an EMBL/GenBank/DDBJ whole genome shotgun (WGS) entry which is preliminary data.</text>
</comment>
<protein>
    <submittedName>
        <fullName evidence="2">Uncharacterized protein</fullName>
    </submittedName>
</protein>
<dbReference type="Proteomes" id="UP001218188">
    <property type="component" value="Unassembled WGS sequence"/>
</dbReference>
<reference evidence="2" key="1">
    <citation type="submission" date="2023-03" db="EMBL/GenBank/DDBJ databases">
        <title>Massive genome expansion in bonnet fungi (Mycena s.s.) driven by repeated elements and novel gene families across ecological guilds.</title>
        <authorList>
            <consortium name="Lawrence Berkeley National Laboratory"/>
            <person name="Harder C.B."/>
            <person name="Miyauchi S."/>
            <person name="Viragh M."/>
            <person name="Kuo A."/>
            <person name="Thoen E."/>
            <person name="Andreopoulos B."/>
            <person name="Lu D."/>
            <person name="Skrede I."/>
            <person name="Drula E."/>
            <person name="Henrissat B."/>
            <person name="Morin E."/>
            <person name="Kohler A."/>
            <person name="Barry K."/>
            <person name="LaButti K."/>
            <person name="Morin E."/>
            <person name="Salamov A."/>
            <person name="Lipzen A."/>
            <person name="Mereny Z."/>
            <person name="Hegedus B."/>
            <person name="Baldrian P."/>
            <person name="Stursova M."/>
            <person name="Weitz H."/>
            <person name="Taylor A."/>
            <person name="Grigoriev I.V."/>
            <person name="Nagy L.G."/>
            <person name="Martin F."/>
            <person name="Kauserud H."/>
        </authorList>
    </citation>
    <scope>NUCLEOTIDE SEQUENCE</scope>
    <source>
        <strain evidence="2">CBHHK200</strain>
    </source>
</reference>
<accession>A0AAD6WTL3</accession>
<keyword evidence="3" id="KW-1185">Reference proteome</keyword>
<feature type="compositionally biased region" description="Basic and acidic residues" evidence="1">
    <location>
        <begin position="107"/>
        <end position="118"/>
    </location>
</feature>
<proteinExistence type="predicted"/>
<evidence type="ECO:0000256" key="1">
    <source>
        <dbReference type="SAM" id="MobiDB-lite"/>
    </source>
</evidence>
<gene>
    <name evidence="2" type="ORF">C8F04DRAFT_1143860</name>
</gene>
<evidence type="ECO:0000313" key="2">
    <source>
        <dbReference type="EMBL" id="KAJ7020499.1"/>
    </source>
</evidence>
<feature type="region of interest" description="Disordered" evidence="1">
    <location>
        <begin position="88"/>
        <end position="139"/>
    </location>
</feature>
<feature type="non-terminal residue" evidence="2">
    <location>
        <position position="1"/>
    </location>
</feature>
<sequence length="212" mass="22639">MGEGGGAVGGAGARVILNSGPSHPTPTRPSLLLPLITRLRFLCPPSLPPSVSAASACRTALSSRLLPLLPSPFSLLPSARSPALTANHPQLRYHDTTHHAGSNIRAGMKDDAEDERIRPRPHPRRCVCPRAPSSPTWQREPSSYARLCATRAPRPLVESSPFRPTFTSTSASCPSSGSLPHIAAGCPSLGCMHGLGSTHIYSASFLYRRRWL</sequence>
<name>A0AAD6WTL3_9AGAR</name>
<dbReference type="EMBL" id="JARJCM010000260">
    <property type="protein sequence ID" value="KAJ7020499.1"/>
    <property type="molecule type" value="Genomic_DNA"/>
</dbReference>